<name>A0ACB5T3D1_AMBMO</name>
<organism evidence="1 2">
    <name type="scientific">Ambrosiozyma monospora</name>
    <name type="common">Yeast</name>
    <name type="synonym">Endomycopsis monosporus</name>
    <dbReference type="NCBI Taxonomy" id="43982"/>
    <lineage>
        <taxon>Eukaryota</taxon>
        <taxon>Fungi</taxon>
        <taxon>Dikarya</taxon>
        <taxon>Ascomycota</taxon>
        <taxon>Saccharomycotina</taxon>
        <taxon>Pichiomycetes</taxon>
        <taxon>Pichiales</taxon>
        <taxon>Pichiaceae</taxon>
        <taxon>Ambrosiozyma</taxon>
    </lineage>
</organism>
<sequence length="157" mass="17364">MATLDPKSLQQQHQPSHSVSTSTNPSLLKLKLLDCLRNGDTKKLVELSKNFTNTSNPQLTKLNDQLLHFAVQVGPLSIIEYVVSNKMVDSVNIQDDDGNTPLHLAVTSSRADVITYLMGIDTINDCIVNKQGQQPMEASSNMDIVQLLSDLRTKFVE</sequence>
<dbReference type="EMBL" id="BSXS01003145">
    <property type="protein sequence ID" value="GME80635.1"/>
    <property type="molecule type" value="Genomic_DNA"/>
</dbReference>
<reference evidence="1" key="1">
    <citation type="submission" date="2023-04" db="EMBL/GenBank/DDBJ databases">
        <title>Ambrosiozyma monospora NBRC 10751.</title>
        <authorList>
            <person name="Ichikawa N."/>
            <person name="Sato H."/>
            <person name="Tonouchi N."/>
        </authorList>
    </citation>
    <scope>NUCLEOTIDE SEQUENCE</scope>
    <source>
        <strain evidence="1">NBRC 10751</strain>
    </source>
</reference>
<evidence type="ECO:0000313" key="2">
    <source>
        <dbReference type="Proteomes" id="UP001165064"/>
    </source>
</evidence>
<comment type="caution">
    <text evidence="1">The sequence shown here is derived from an EMBL/GenBank/DDBJ whole genome shotgun (WGS) entry which is preliminary data.</text>
</comment>
<accession>A0ACB5T3D1</accession>
<gene>
    <name evidence="1" type="ORF">Amon02_000454600</name>
</gene>
<feature type="non-terminal residue" evidence="1">
    <location>
        <position position="157"/>
    </location>
</feature>
<keyword evidence="2" id="KW-1185">Reference proteome</keyword>
<proteinExistence type="predicted"/>
<evidence type="ECO:0000313" key="1">
    <source>
        <dbReference type="EMBL" id="GME80635.1"/>
    </source>
</evidence>
<dbReference type="Proteomes" id="UP001165064">
    <property type="component" value="Unassembled WGS sequence"/>
</dbReference>
<protein>
    <submittedName>
        <fullName evidence="1">Unnamed protein product</fullName>
    </submittedName>
</protein>